<comment type="caution">
    <text evidence="6">The sequence shown here is derived from an EMBL/GenBank/DDBJ whole genome shotgun (WGS) entry which is preliminary data.</text>
</comment>
<feature type="domain" description="AAA+ ATPase" evidence="5">
    <location>
        <begin position="451"/>
        <end position="590"/>
    </location>
</feature>
<dbReference type="Gene3D" id="3.40.50.300">
    <property type="entry name" value="P-loop containing nucleotide triphosphate hydrolases"/>
    <property type="match status" value="1"/>
</dbReference>
<dbReference type="InterPro" id="IPR041627">
    <property type="entry name" value="AAA_lid_6"/>
</dbReference>
<sequence length="687" mass="75219">MSQLQLPAHLAPLLGDAPYVDVPGAGDPWPIPDGWLEQTQQGIKALMERLGVDAIGEITSQYKPGTPKTAWFIWNVITYGPAPYPIWIGSDTRLGMTLLRPWYLDDYVESQGQPREITYFDTRWDWFSDLRYHAAEAGGDVRAALQLSVDAFELFADVPMYADRCAAGARILRRVLDDPVRLQFASTAPDAEVLRSWTSDPELVTDEDAAVLPEARGRGAMLAWAVAGLDGVHAHLGQALSRTQDADELIASMAVQGGVDELPGLLAGAVGQERFLAISATMDRIRSGFDANDWQSDNRGWLARGMLAGEVDAVRLWLAMATCVAAQIVNLGTNTTNGTTFPDRPGFLEDLRSIFRPAPVVRNPLLDRLKPVVKPTTDAGGADTGDRLRQREGEPGDAGDTRPERVEIGDPLAELDRLVGLTAVKEQVNRLVAEVRAEQLRREIGMPASDRSRHMVFLGNPGTAKTTVARLLSRVYAQLGVLENGHLVEVSRQDLVGEYIGQTAPRTTAAFNRATGGVLFVDEAYALVPQDSGRDFGQEAIATLLKLMEDRRDEVVVIVAGYPQEMQRFLTANTGLASRFPTTVAFPDYPDEDLVAIFDLLRTAAGYTLDEYVVQQLRRLMPSPRPTGFGNGRWVRNVFEDAVARQAQRIVAGGTTDPAEIRMLRWQDLPDAPPPTGKPADGTGQYL</sequence>
<dbReference type="InterPro" id="IPR027417">
    <property type="entry name" value="P-loop_NTPase"/>
</dbReference>
<feature type="compositionally biased region" description="Basic and acidic residues" evidence="4">
    <location>
        <begin position="384"/>
        <end position="404"/>
    </location>
</feature>
<evidence type="ECO:0000256" key="2">
    <source>
        <dbReference type="ARBA" id="ARBA00022741"/>
    </source>
</evidence>
<dbReference type="Proteomes" id="UP001501821">
    <property type="component" value="Unassembled WGS sequence"/>
</dbReference>
<proteinExistence type="inferred from homology"/>
<evidence type="ECO:0000313" key="6">
    <source>
        <dbReference type="EMBL" id="GAA3817124.1"/>
    </source>
</evidence>
<dbReference type="SUPFAM" id="SSF52540">
    <property type="entry name" value="P-loop containing nucleoside triphosphate hydrolases"/>
    <property type="match status" value="1"/>
</dbReference>
<dbReference type="SMART" id="SM00382">
    <property type="entry name" value="AAA"/>
    <property type="match status" value="1"/>
</dbReference>
<evidence type="ECO:0000313" key="7">
    <source>
        <dbReference type="Proteomes" id="UP001501821"/>
    </source>
</evidence>
<evidence type="ECO:0000259" key="5">
    <source>
        <dbReference type="SMART" id="SM00382"/>
    </source>
</evidence>
<gene>
    <name evidence="6" type="ORF">GCM10022242_18870</name>
</gene>
<dbReference type="PRINTS" id="PR00819">
    <property type="entry name" value="CBXCFQXSUPER"/>
</dbReference>
<dbReference type="InterPro" id="IPR000641">
    <property type="entry name" value="CbxX/CfxQ"/>
</dbReference>
<dbReference type="Gene3D" id="1.10.8.60">
    <property type="match status" value="1"/>
</dbReference>
<accession>A0ABP7IFF8</accession>
<organism evidence="6 7">
    <name type="scientific">Nocardioides panacisoli</name>
    <dbReference type="NCBI Taxonomy" id="627624"/>
    <lineage>
        <taxon>Bacteria</taxon>
        <taxon>Bacillati</taxon>
        <taxon>Actinomycetota</taxon>
        <taxon>Actinomycetes</taxon>
        <taxon>Propionibacteriales</taxon>
        <taxon>Nocardioidaceae</taxon>
        <taxon>Nocardioides</taxon>
    </lineage>
</organism>
<keyword evidence="3" id="KW-0067">ATP-binding</keyword>
<dbReference type="PANTHER" id="PTHR43392:SF2">
    <property type="entry name" value="AAA-TYPE ATPASE FAMILY PROTEIN _ ANKYRIN REPEAT FAMILY PROTEIN"/>
    <property type="match status" value="1"/>
</dbReference>
<feature type="region of interest" description="Disordered" evidence="4">
    <location>
        <begin position="372"/>
        <end position="404"/>
    </location>
</feature>
<dbReference type="InterPro" id="IPR003959">
    <property type="entry name" value="ATPase_AAA_core"/>
</dbReference>
<dbReference type="InterPro" id="IPR050773">
    <property type="entry name" value="CbxX/CfxQ_RuBisCO_ESX"/>
</dbReference>
<evidence type="ECO:0000256" key="1">
    <source>
        <dbReference type="ARBA" id="ARBA00010378"/>
    </source>
</evidence>
<keyword evidence="7" id="KW-1185">Reference proteome</keyword>
<dbReference type="InterPro" id="IPR003593">
    <property type="entry name" value="AAA+_ATPase"/>
</dbReference>
<dbReference type="RefSeq" id="WP_344774666.1">
    <property type="nucleotide sequence ID" value="NZ_BAABAH010000005.1"/>
</dbReference>
<dbReference type="Pfam" id="PF00004">
    <property type="entry name" value="AAA"/>
    <property type="match status" value="1"/>
</dbReference>
<feature type="region of interest" description="Disordered" evidence="4">
    <location>
        <begin position="667"/>
        <end position="687"/>
    </location>
</feature>
<evidence type="ECO:0000256" key="4">
    <source>
        <dbReference type="SAM" id="MobiDB-lite"/>
    </source>
</evidence>
<keyword evidence="2" id="KW-0547">Nucleotide-binding</keyword>
<dbReference type="Pfam" id="PF17866">
    <property type="entry name" value="AAA_lid_6"/>
    <property type="match status" value="1"/>
</dbReference>
<dbReference type="CDD" id="cd00009">
    <property type="entry name" value="AAA"/>
    <property type="match status" value="1"/>
</dbReference>
<comment type="similarity">
    <text evidence="1">Belongs to the CbxX/CfxQ family.</text>
</comment>
<protein>
    <recommendedName>
        <fullName evidence="5">AAA+ ATPase domain-containing protein</fullName>
    </recommendedName>
</protein>
<dbReference type="PANTHER" id="PTHR43392">
    <property type="entry name" value="AAA-TYPE ATPASE FAMILY PROTEIN / ANKYRIN REPEAT FAMILY PROTEIN"/>
    <property type="match status" value="1"/>
</dbReference>
<evidence type="ECO:0000256" key="3">
    <source>
        <dbReference type="ARBA" id="ARBA00022840"/>
    </source>
</evidence>
<name>A0ABP7IFF8_9ACTN</name>
<reference evidence="7" key="1">
    <citation type="journal article" date="2019" name="Int. J. Syst. Evol. Microbiol.">
        <title>The Global Catalogue of Microorganisms (GCM) 10K type strain sequencing project: providing services to taxonomists for standard genome sequencing and annotation.</title>
        <authorList>
            <consortium name="The Broad Institute Genomics Platform"/>
            <consortium name="The Broad Institute Genome Sequencing Center for Infectious Disease"/>
            <person name="Wu L."/>
            <person name="Ma J."/>
        </authorList>
    </citation>
    <scope>NUCLEOTIDE SEQUENCE [LARGE SCALE GENOMIC DNA]</scope>
    <source>
        <strain evidence="7">JCM 16953</strain>
    </source>
</reference>
<dbReference type="EMBL" id="BAABAH010000005">
    <property type="protein sequence ID" value="GAA3817124.1"/>
    <property type="molecule type" value="Genomic_DNA"/>
</dbReference>